<dbReference type="EMBL" id="FOES01000025">
    <property type="protein sequence ID" value="SEQ75590.1"/>
    <property type="molecule type" value="Genomic_DNA"/>
</dbReference>
<organism evidence="1 2">
    <name type="scientific">Piscibacillus halophilus</name>
    <dbReference type="NCBI Taxonomy" id="571933"/>
    <lineage>
        <taxon>Bacteria</taxon>
        <taxon>Bacillati</taxon>
        <taxon>Bacillota</taxon>
        <taxon>Bacilli</taxon>
        <taxon>Bacillales</taxon>
        <taxon>Bacillaceae</taxon>
        <taxon>Piscibacillus</taxon>
    </lineage>
</organism>
<gene>
    <name evidence="1" type="ORF">SAMN05216362_12542</name>
</gene>
<dbReference type="AlphaFoldDB" id="A0A1H9ILW2"/>
<proteinExistence type="predicted"/>
<evidence type="ECO:0008006" key="3">
    <source>
        <dbReference type="Google" id="ProtNLM"/>
    </source>
</evidence>
<dbReference type="STRING" id="571933.SAMN05216362_12542"/>
<protein>
    <recommendedName>
        <fullName evidence="3">SatD family (SatD)</fullName>
    </recommendedName>
</protein>
<dbReference type="RefSeq" id="WP_091774214.1">
    <property type="nucleotide sequence ID" value="NZ_CAESCL010000123.1"/>
</dbReference>
<sequence>MSHYYTCIAVDVVKSQDQKLDQVEAYLTDLKEYLNRKFSERLTIYFDIRKGDELIGVLSRFSDAYRILRAIEKFTENKPNFTFYIGCGFGTIDTKNKESIHIANGSAIINALYARDELIKQGDREAKIWEFPKQHKIYFYTKDFPYSSINALYYMISQLINKRSEKQKAIVQAVRENPDMTYEEIGNKFGYKSPKTSVSNHLYAANFELVAESEKSLLQLLDFHQNQLEQNK</sequence>
<name>A0A1H9ILW2_9BACI</name>
<accession>A0A1H9ILW2</accession>
<dbReference type="OrthoDB" id="2359394at2"/>
<evidence type="ECO:0000313" key="1">
    <source>
        <dbReference type="EMBL" id="SEQ75590.1"/>
    </source>
</evidence>
<evidence type="ECO:0000313" key="2">
    <source>
        <dbReference type="Proteomes" id="UP000199427"/>
    </source>
</evidence>
<reference evidence="1 2" key="1">
    <citation type="submission" date="2016-10" db="EMBL/GenBank/DDBJ databases">
        <authorList>
            <person name="de Groot N.N."/>
        </authorList>
    </citation>
    <scope>NUCLEOTIDE SEQUENCE [LARGE SCALE GENOMIC DNA]</scope>
    <source>
        <strain evidence="1 2">DSM 21633</strain>
    </source>
</reference>
<keyword evidence="2" id="KW-1185">Reference proteome</keyword>
<dbReference type="Proteomes" id="UP000199427">
    <property type="component" value="Unassembled WGS sequence"/>
</dbReference>